<protein>
    <submittedName>
        <fullName evidence="2">Uncharacterized protein</fullName>
    </submittedName>
</protein>
<dbReference type="EMBL" id="CAJEWN010004091">
    <property type="protein sequence ID" value="CAD2209277.1"/>
    <property type="molecule type" value="Genomic_DNA"/>
</dbReference>
<organism evidence="2 3">
    <name type="scientific">Meloidogyne enterolobii</name>
    <name type="common">Root-knot nematode worm</name>
    <name type="synonym">Meloidogyne mayaguensis</name>
    <dbReference type="NCBI Taxonomy" id="390850"/>
    <lineage>
        <taxon>Eukaryota</taxon>
        <taxon>Metazoa</taxon>
        <taxon>Ecdysozoa</taxon>
        <taxon>Nematoda</taxon>
        <taxon>Chromadorea</taxon>
        <taxon>Rhabditida</taxon>
        <taxon>Tylenchina</taxon>
        <taxon>Tylenchomorpha</taxon>
        <taxon>Tylenchoidea</taxon>
        <taxon>Meloidogynidae</taxon>
        <taxon>Meloidogyninae</taxon>
        <taxon>Meloidogyne</taxon>
    </lineage>
</organism>
<dbReference type="Proteomes" id="UP000580250">
    <property type="component" value="Unassembled WGS sequence"/>
</dbReference>
<dbReference type="AlphaFoldDB" id="A0A6V7YEN0"/>
<evidence type="ECO:0000256" key="1">
    <source>
        <dbReference type="SAM" id="Phobius"/>
    </source>
</evidence>
<gene>
    <name evidence="2" type="ORF">MENT_LOCUS63415</name>
</gene>
<dbReference type="InterPro" id="IPR019421">
    <property type="entry name" value="7TM_GPCR_serpentine_rcpt_Srd"/>
</dbReference>
<reference evidence="2 3" key="1">
    <citation type="submission" date="2020-08" db="EMBL/GenBank/DDBJ databases">
        <authorList>
            <person name="Koutsovoulos G."/>
            <person name="Danchin GJ E."/>
        </authorList>
    </citation>
    <scope>NUCLEOTIDE SEQUENCE [LARGE SCALE GENOMIC DNA]</scope>
</reference>
<keyword evidence="1" id="KW-0812">Transmembrane</keyword>
<feature type="transmembrane region" description="Helical" evidence="1">
    <location>
        <begin position="208"/>
        <end position="228"/>
    </location>
</feature>
<sequence length="234" mass="26795">MLPELYSVIISCVGLIGLFFNLLLIYLIIRYTMKEMEVYSKILLQTCIVDIIGIVLFVIVQPVFVSDNGIGTVWEYGITHYLPNPWQFLSFIFYAFMIRFTSVNVCSQFIFRYLAVVRCVGLIEMEVYSKILLQTCIVDIIGIVLFVIVQPVFVSDNGIGTVWEYGITHYLPNPWQFLSFIFYAFMIRFTSVNVCSQFIFRYLAVVRWKYVGSIKLGLVLTVTGAPLISGSANL</sequence>
<dbReference type="Pfam" id="PF10317">
    <property type="entry name" value="7TM_GPCR_Srd"/>
    <property type="match status" value="2"/>
</dbReference>
<evidence type="ECO:0000313" key="3">
    <source>
        <dbReference type="Proteomes" id="UP000580250"/>
    </source>
</evidence>
<proteinExistence type="predicted"/>
<evidence type="ECO:0000313" key="2">
    <source>
        <dbReference type="EMBL" id="CAD2209277.1"/>
    </source>
</evidence>
<accession>A0A6V7YEN0</accession>
<name>A0A6V7YEN0_MELEN</name>
<comment type="caution">
    <text evidence="2">The sequence shown here is derived from an EMBL/GenBank/DDBJ whole genome shotgun (WGS) entry which is preliminary data.</text>
</comment>
<feature type="transmembrane region" description="Helical" evidence="1">
    <location>
        <begin position="91"/>
        <end position="111"/>
    </location>
</feature>
<keyword evidence="1" id="KW-1133">Transmembrane helix</keyword>
<feature type="transmembrane region" description="Helical" evidence="1">
    <location>
        <begin position="131"/>
        <end position="154"/>
    </location>
</feature>
<feature type="transmembrane region" description="Helical" evidence="1">
    <location>
        <begin position="6"/>
        <end position="29"/>
    </location>
</feature>
<feature type="transmembrane region" description="Helical" evidence="1">
    <location>
        <begin position="41"/>
        <end position="64"/>
    </location>
</feature>
<feature type="transmembrane region" description="Helical" evidence="1">
    <location>
        <begin position="174"/>
        <end position="196"/>
    </location>
</feature>
<keyword evidence="1" id="KW-0472">Membrane</keyword>